<evidence type="ECO:0000256" key="1">
    <source>
        <dbReference type="ARBA" id="ARBA00023015"/>
    </source>
</evidence>
<keyword evidence="3" id="KW-0804">Transcription</keyword>
<dbReference type="Pfam" id="PF12840">
    <property type="entry name" value="HTH_20"/>
    <property type="match status" value="1"/>
</dbReference>
<dbReference type="Proteomes" id="UP001501638">
    <property type="component" value="Unassembled WGS sequence"/>
</dbReference>
<protein>
    <recommendedName>
        <fullName evidence="4">HTH arsR-type domain-containing protein</fullName>
    </recommendedName>
</protein>
<name>A0ABN3KBP0_9ACTN</name>
<sequence length="143" mass="14760">MLSVTMASGIDADLYLEGQGLLLVPSVFGTDAPVIIPDAQPQPVLFYPASSDSTLPDIVRPRTVPPATLAQLLGRTRAAILLTVADRAGCTTTELPTTAGVSVSTASEHASVLRQAGLIATTRHHKAVLHTVTPTGLALVNTA</sequence>
<dbReference type="InterPro" id="IPR036388">
    <property type="entry name" value="WH-like_DNA-bd_sf"/>
</dbReference>
<dbReference type="CDD" id="cd00090">
    <property type="entry name" value="HTH_ARSR"/>
    <property type="match status" value="1"/>
</dbReference>
<dbReference type="InterPro" id="IPR001845">
    <property type="entry name" value="HTH_ArsR_DNA-bd_dom"/>
</dbReference>
<dbReference type="PANTHER" id="PTHR43132">
    <property type="entry name" value="ARSENICAL RESISTANCE OPERON REPRESSOR ARSR-RELATED"/>
    <property type="match status" value="1"/>
</dbReference>
<evidence type="ECO:0000256" key="3">
    <source>
        <dbReference type="ARBA" id="ARBA00023163"/>
    </source>
</evidence>
<reference evidence="5 6" key="1">
    <citation type="journal article" date="2019" name="Int. J. Syst. Evol. Microbiol.">
        <title>The Global Catalogue of Microorganisms (GCM) 10K type strain sequencing project: providing services to taxonomists for standard genome sequencing and annotation.</title>
        <authorList>
            <consortium name="The Broad Institute Genomics Platform"/>
            <consortium name="The Broad Institute Genome Sequencing Center for Infectious Disease"/>
            <person name="Wu L."/>
            <person name="Ma J."/>
        </authorList>
    </citation>
    <scope>NUCLEOTIDE SEQUENCE [LARGE SCALE GENOMIC DNA]</scope>
    <source>
        <strain evidence="5 6">JCM 6305</strain>
    </source>
</reference>
<evidence type="ECO:0000313" key="5">
    <source>
        <dbReference type="EMBL" id="GAA2455205.1"/>
    </source>
</evidence>
<dbReference type="Gene3D" id="1.10.10.10">
    <property type="entry name" value="Winged helix-like DNA-binding domain superfamily/Winged helix DNA-binding domain"/>
    <property type="match status" value="1"/>
</dbReference>
<evidence type="ECO:0000259" key="4">
    <source>
        <dbReference type="SMART" id="SM00418"/>
    </source>
</evidence>
<evidence type="ECO:0000256" key="2">
    <source>
        <dbReference type="ARBA" id="ARBA00023125"/>
    </source>
</evidence>
<proteinExistence type="predicted"/>
<accession>A0ABN3KBP0</accession>
<gene>
    <name evidence="5" type="ORF">GCM10010405_44030</name>
</gene>
<dbReference type="SUPFAM" id="SSF46785">
    <property type="entry name" value="Winged helix' DNA-binding domain"/>
    <property type="match status" value="1"/>
</dbReference>
<feature type="domain" description="HTH arsR-type" evidence="4">
    <location>
        <begin position="68"/>
        <end position="142"/>
    </location>
</feature>
<keyword evidence="2" id="KW-0238">DNA-binding</keyword>
<dbReference type="InterPro" id="IPR051011">
    <property type="entry name" value="Metal_resp_trans_reg"/>
</dbReference>
<dbReference type="EMBL" id="BAAASZ010000030">
    <property type="protein sequence ID" value="GAA2455205.1"/>
    <property type="molecule type" value="Genomic_DNA"/>
</dbReference>
<dbReference type="SMART" id="SM00418">
    <property type="entry name" value="HTH_ARSR"/>
    <property type="match status" value="1"/>
</dbReference>
<keyword evidence="6" id="KW-1185">Reference proteome</keyword>
<dbReference type="InterPro" id="IPR036390">
    <property type="entry name" value="WH_DNA-bd_sf"/>
</dbReference>
<organism evidence="5 6">
    <name type="scientific">Streptomyces macrosporus</name>
    <dbReference type="NCBI Taxonomy" id="44032"/>
    <lineage>
        <taxon>Bacteria</taxon>
        <taxon>Bacillati</taxon>
        <taxon>Actinomycetota</taxon>
        <taxon>Actinomycetes</taxon>
        <taxon>Kitasatosporales</taxon>
        <taxon>Streptomycetaceae</taxon>
        <taxon>Streptomyces</taxon>
    </lineage>
</organism>
<dbReference type="RefSeq" id="WP_344326186.1">
    <property type="nucleotide sequence ID" value="NZ_BAAASZ010000030.1"/>
</dbReference>
<evidence type="ECO:0000313" key="6">
    <source>
        <dbReference type="Proteomes" id="UP001501638"/>
    </source>
</evidence>
<dbReference type="InterPro" id="IPR011991">
    <property type="entry name" value="ArsR-like_HTH"/>
</dbReference>
<comment type="caution">
    <text evidence="5">The sequence shown here is derived from an EMBL/GenBank/DDBJ whole genome shotgun (WGS) entry which is preliminary data.</text>
</comment>
<keyword evidence="1" id="KW-0805">Transcription regulation</keyword>
<dbReference type="PANTHER" id="PTHR43132:SF8">
    <property type="entry name" value="HTH-TYPE TRANSCRIPTIONAL REGULATOR KMTR"/>
    <property type="match status" value="1"/>
</dbReference>